<evidence type="ECO:0000256" key="6">
    <source>
        <dbReference type="PIRSR" id="PIRSR609283-1"/>
    </source>
</evidence>
<keyword evidence="4 6" id="KW-0106">Calcium</keyword>
<dbReference type="PANTHER" id="PTHR13023:SF2">
    <property type="entry name" value="SOLUBLE CALCIUM-ACTIVATED NUCLEOTIDASE 1"/>
    <property type="match status" value="1"/>
</dbReference>
<organism evidence="8 9">
    <name type="scientific">Ancylostoma ceylanicum</name>
    <dbReference type="NCBI Taxonomy" id="53326"/>
    <lineage>
        <taxon>Eukaryota</taxon>
        <taxon>Metazoa</taxon>
        <taxon>Ecdysozoa</taxon>
        <taxon>Nematoda</taxon>
        <taxon>Chromadorea</taxon>
        <taxon>Rhabditida</taxon>
        <taxon>Rhabditina</taxon>
        <taxon>Rhabditomorpha</taxon>
        <taxon>Strongyloidea</taxon>
        <taxon>Ancylostomatidae</taxon>
        <taxon>Ancylostomatinae</taxon>
        <taxon>Ancylostoma</taxon>
    </lineage>
</organism>
<evidence type="ECO:0000256" key="5">
    <source>
        <dbReference type="ARBA" id="ARBA00025738"/>
    </source>
</evidence>
<comment type="cofactor">
    <cofactor evidence="1 6">
        <name>Ca(2+)</name>
        <dbReference type="ChEBI" id="CHEBI:29108"/>
    </cofactor>
</comment>
<name>A0A016TLF5_9BILA</name>
<evidence type="ECO:0000256" key="3">
    <source>
        <dbReference type="ARBA" id="ARBA00022801"/>
    </source>
</evidence>
<evidence type="ECO:0000256" key="1">
    <source>
        <dbReference type="ARBA" id="ARBA00001913"/>
    </source>
</evidence>
<keyword evidence="7" id="KW-1133">Transmembrane helix</keyword>
<evidence type="ECO:0000313" key="9">
    <source>
        <dbReference type="Proteomes" id="UP000024635"/>
    </source>
</evidence>
<evidence type="ECO:0008006" key="10">
    <source>
        <dbReference type="Google" id="ProtNLM"/>
    </source>
</evidence>
<dbReference type="GO" id="GO:0004382">
    <property type="term" value="F:GDP phosphatase activity"/>
    <property type="evidence" value="ECO:0007669"/>
    <property type="project" value="TreeGrafter"/>
</dbReference>
<feature type="binding site" evidence="6">
    <location>
        <position position="105"/>
    </location>
    <ligand>
        <name>Ca(2+)</name>
        <dbReference type="ChEBI" id="CHEBI:29108"/>
    </ligand>
</feature>
<comment type="caution">
    <text evidence="8">The sequence shown here is derived from an EMBL/GenBank/DDBJ whole genome shotgun (WGS) entry which is preliminary data.</text>
</comment>
<dbReference type="Gene3D" id="2.120.10.100">
    <property type="entry name" value="Apyrase"/>
    <property type="match status" value="1"/>
</dbReference>
<dbReference type="EMBL" id="JARK01001429">
    <property type="protein sequence ID" value="EYC03520.1"/>
    <property type="molecule type" value="Genomic_DNA"/>
</dbReference>
<dbReference type="SUPFAM" id="SSF101887">
    <property type="entry name" value="Apyrase"/>
    <property type="match status" value="1"/>
</dbReference>
<dbReference type="InterPro" id="IPR036258">
    <property type="entry name" value="Apyrase_sf"/>
</dbReference>
<feature type="transmembrane region" description="Helical" evidence="7">
    <location>
        <begin position="21"/>
        <end position="39"/>
    </location>
</feature>
<dbReference type="FunFam" id="2.120.10.100:FF:000001">
    <property type="entry name" value="Soluble calcium-activated nucleotidase 1"/>
    <property type="match status" value="1"/>
</dbReference>
<feature type="binding site" evidence="6">
    <location>
        <position position="335"/>
    </location>
    <ligand>
        <name>Ca(2+)</name>
        <dbReference type="ChEBI" id="CHEBI:29108"/>
    </ligand>
</feature>
<keyword evidence="7" id="KW-0812">Transmembrane</keyword>
<keyword evidence="9" id="KW-1185">Reference proteome</keyword>
<dbReference type="InterPro" id="IPR009283">
    <property type="entry name" value="Apyrase"/>
</dbReference>
<sequence>MVNPCSETSQCSRVYLPRLTFMYLLGFVFIVTRIVAYPINEELLLPFSIIGDLDNESKGNDTWYSPMSIGTLALSANRTTAFIHWTSTHNYTSQLNHNGRGMELSDLKYFDGKLLTVDDKTGVIYWIDGKKVIPWVILDDGDGYQETFFKGEWLTVKDGYLYCGSVGKEMTTNIGQFMNDNPMFVKKVSREGEVKTENWLNRYIALRAAIDVHFPGYVIHEAVQWSEIHKKWFFLPRHVSKLAYNEHSVEETGANVLLSASEDFKSITAVPIGKEIVTRGFSAFQFVPQTDDTIIAALKTEEIRGKPHSSFIMVFTITGEVILDETRIPGNYKYEGLEFLYEKSVDSLLA</sequence>
<protein>
    <recommendedName>
        <fullName evidence="10">Apyrase</fullName>
    </recommendedName>
</protein>
<keyword evidence="7" id="KW-0472">Membrane</keyword>
<dbReference type="AlphaFoldDB" id="A0A016TLF5"/>
<dbReference type="GO" id="GO:0005509">
    <property type="term" value="F:calcium ion binding"/>
    <property type="evidence" value="ECO:0007669"/>
    <property type="project" value="InterPro"/>
</dbReference>
<dbReference type="GO" id="GO:0030166">
    <property type="term" value="P:proteoglycan biosynthetic process"/>
    <property type="evidence" value="ECO:0007669"/>
    <property type="project" value="TreeGrafter"/>
</dbReference>
<evidence type="ECO:0000256" key="7">
    <source>
        <dbReference type="SAM" id="Phobius"/>
    </source>
</evidence>
<keyword evidence="2 6" id="KW-0479">Metal-binding</keyword>
<evidence type="ECO:0000256" key="2">
    <source>
        <dbReference type="ARBA" id="ARBA00022723"/>
    </source>
</evidence>
<evidence type="ECO:0000313" key="8">
    <source>
        <dbReference type="EMBL" id="EYC03520.1"/>
    </source>
</evidence>
<dbReference type="OrthoDB" id="25028at2759"/>
<dbReference type="PANTHER" id="PTHR13023">
    <property type="entry name" value="APYRASE"/>
    <property type="match status" value="1"/>
</dbReference>
<keyword evidence="3" id="KW-0378">Hydrolase</keyword>
<feature type="binding site" evidence="6">
    <location>
        <position position="152"/>
    </location>
    <ligand>
        <name>Ca(2+)</name>
        <dbReference type="ChEBI" id="CHEBI:29108"/>
    </ligand>
</feature>
<accession>A0A016TLF5</accession>
<evidence type="ECO:0000256" key="4">
    <source>
        <dbReference type="ARBA" id="ARBA00022837"/>
    </source>
</evidence>
<comment type="similarity">
    <text evidence="5">Belongs to the apyrase family.</text>
</comment>
<dbReference type="Proteomes" id="UP000024635">
    <property type="component" value="Unassembled WGS sequence"/>
</dbReference>
<gene>
    <name evidence="8" type="primary">Acey_s0093.g2635</name>
    <name evidence="8" type="synonym">Acey-ZK563.7</name>
    <name evidence="8" type="ORF">Y032_0093g2635</name>
</gene>
<dbReference type="GO" id="GO:0045134">
    <property type="term" value="F:UDP phosphatase activity"/>
    <property type="evidence" value="ECO:0007669"/>
    <property type="project" value="TreeGrafter"/>
</dbReference>
<proteinExistence type="inferred from homology"/>
<reference evidence="9" key="1">
    <citation type="journal article" date="2015" name="Nat. Genet.">
        <title>The genome and transcriptome of the zoonotic hookworm Ancylostoma ceylanicum identify infection-specific gene families.</title>
        <authorList>
            <person name="Schwarz E.M."/>
            <person name="Hu Y."/>
            <person name="Antoshechkin I."/>
            <person name="Miller M.M."/>
            <person name="Sternberg P.W."/>
            <person name="Aroian R.V."/>
        </authorList>
    </citation>
    <scope>NUCLEOTIDE SEQUENCE</scope>
    <source>
        <strain evidence="9">HY135</strain>
    </source>
</reference>
<dbReference type="Pfam" id="PF06079">
    <property type="entry name" value="Apyrase"/>
    <property type="match status" value="1"/>
</dbReference>
<dbReference type="STRING" id="53326.A0A016TLF5"/>
<feature type="binding site" evidence="6">
    <location>
        <position position="282"/>
    </location>
    <ligand>
        <name>Ca(2+)</name>
        <dbReference type="ChEBI" id="CHEBI:29108"/>
    </ligand>
</feature>
<feature type="binding site" evidence="6">
    <location>
        <position position="106"/>
    </location>
    <ligand>
        <name>Ca(2+)</name>
        <dbReference type="ChEBI" id="CHEBI:29108"/>
    </ligand>
</feature>
<feature type="binding site" evidence="6">
    <location>
        <position position="221"/>
    </location>
    <ligand>
        <name>Ca(2+)</name>
        <dbReference type="ChEBI" id="CHEBI:29108"/>
    </ligand>
</feature>